<organism evidence="1 2">
    <name type="scientific">Treponema saccharophilum DSM 2985</name>
    <dbReference type="NCBI Taxonomy" id="907348"/>
    <lineage>
        <taxon>Bacteria</taxon>
        <taxon>Pseudomonadati</taxon>
        <taxon>Spirochaetota</taxon>
        <taxon>Spirochaetia</taxon>
        <taxon>Spirochaetales</taxon>
        <taxon>Treponemataceae</taxon>
        <taxon>Treponema</taxon>
    </lineage>
</organism>
<evidence type="ECO:0000313" key="1">
    <source>
        <dbReference type="EMBL" id="EIC00847.1"/>
    </source>
</evidence>
<accession>H7ENB9</accession>
<gene>
    <name evidence="1" type="ORF">TresaDRAFT_0672</name>
</gene>
<comment type="caution">
    <text evidence="1">The sequence shown here is derived from an EMBL/GenBank/DDBJ whole genome shotgun (WGS) entry which is preliminary data.</text>
</comment>
<dbReference type="STRING" id="907348.TresaDRAFT_0672"/>
<reference evidence="1 2" key="1">
    <citation type="submission" date="2011-09" db="EMBL/GenBank/DDBJ databases">
        <title>The draft genome of Treponema saccharophilum DSM 2985.</title>
        <authorList>
            <consortium name="US DOE Joint Genome Institute (JGI-PGF)"/>
            <person name="Lucas S."/>
            <person name="Copeland A."/>
            <person name="Lapidus A."/>
            <person name="Glavina del Rio T."/>
            <person name="Dalin E."/>
            <person name="Tice H."/>
            <person name="Bruce D."/>
            <person name="Goodwin L."/>
            <person name="Pitluck S."/>
            <person name="Peters L."/>
            <person name="Kyrpides N."/>
            <person name="Mavromatis K."/>
            <person name="Ivanova N."/>
            <person name="Markowitz V."/>
            <person name="Cheng J.-F."/>
            <person name="Hugenholtz P."/>
            <person name="Woyke T."/>
            <person name="Wu D."/>
            <person name="Gronow S."/>
            <person name="Wellnitz S."/>
            <person name="Brambilla E."/>
            <person name="Klenk H.-P."/>
            <person name="Eisen J.A."/>
        </authorList>
    </citation>
    <scope>NUCLEOTIDE SEQUENCE [LARGE SCALE GENOMIC DNA]</scope>
    <source>
        <strain evidence="1 2">DSM 2985</strain>
    </source>
</reference>
<dbReference type="AlphaFoldDB" id="H7ENB9"/>
<dbReference type="Proteomes" id="UP000003571">
    <property type="component" value="Unassembled WGS sequence"/>
</dbReference>
<dbReference type="eggNOG" id="ENOG502ZR82">
    <property type="taxonomic scope" value="Bacteria"/>
</dbReference>
<keyword evidence="2" id="KW-1185">Reference proteome</keyword>
<evidence type="ECO:0000313" key="2">
    <source>
        <dbReference type="Proteomes" id="UP000003571"/>
    </source>
</evidence>
<dbReference type="EMBL" id="AGRW01000053">
    <property type="protein sequence ID" value="EIC00847.1"/>
    <property type="molecule type" value="Genomic_DNA"/>
</dbReference>
<proteinExistence type="predicted"/>
<sequence>MPPFFKGGFIFFAGVVAVGAQSILRARFSFCVIFDGMYSTDLFDSAYLRFMRNYLETFSVSDVVAMFREGGIRTTSEEVEECLESDCYSIPLEDGQYITRAGAFSGQFFTFVPTVQEIEQGVVVPGDRCIPFVDQKLFPCDIIFSFNKNVLPEKKLEVDANSVYDYFSLTDIDIFSQYLDADPVNRNLHIADMDYMLPYNFGMTGFDFGEIFRITKFRPGDRMLAYVSDWDRGIVEILPLKIFFERRMGNVSRIDLELAKKSWFELLEKLLLESFDRHGPCESIDMQLMLVFFENANRLCVPLGGSIAEFLEWTDKIGIEFYGVERRLWRKGEIVEIDVNSIVTPFYDVPDFVIDSFIMDSLFSKENISDKELIERIIPESMDLSPRMQSTYSLQIENRRAKLRKSYNWFADFAFGEFRHRSIALYSDIRDLFFSFDCTESEFESFPRDEFVMLAQLYSHTMDLLDLIDEAGDPDGEEPSDEEMSSAQISLEGMEFSFYDIRPVLLESYERVRRGRFSLLS</sequence>
<dbReference type="PATRIC" id="fig|907348.3.peg.2442"/>
<protein>
    <submittedName>
        <fullName evidence="1">Uncharacterized protein</fullName>
    </submittedName>
</protein>
<name>H7ENB9_9SPIR</name>